<dbReference type="Proteomes" id="UP000013165">
    <property type="component" value="Unassembled WGS sequence"/>
</dbReference>
<dbReference type="OrthoDB" id="6173664at2"/>
<dbReference type="STRING" id="626887.J057_01845"/>
<evidence type="ECO:0000313" key="1">
    <source>
        <dbReference type="EMBL" id="ENO16907.1"/>
    </source>
</evidence>
<organism evidence="1 2">
    <name type="scientific">Marinobacter nanhaiticus D15-8W</name>
    <dbReference type="NCBI Taxonomy" id="626887"/>
    <lineage>
        <taxon>Bacteria</taxon>
        <taxon>Pseudomonadati</taxon>
        <taxon>Pseudomonadota</taxon>
        <taxon>Gammaproteobacteria</taxon>
        <taxon>Pseudomonadales</taxon>
        <taxon>Marinobacteraceae</taxon>
        <taxon>Marinobacter</taxon>
    </lineage>
</organism>
<dbReference type="HOGENOM" id="CLU_2330457_0_0_6"/>
<dbReference type="EMBL" id="APLQ01000009">
    <property type="protein sequence ID" value="ENO16907.1"/>
    <property type="molecule type" value="Genomic_DNA"/>
</dbReference>
<accession>N6X0D4</accession>
<name>N6X0D4_9GAMM</name>
<evidence type="ECO:0000313" key="2">
    <source>
        <dbReference type="Proteomes" id="UP000013165"/>
    </source>
</evidence>
<dbReference type="PATRIC" id="fig|626887.3.peg.347"/>
<dbReference type="RefSeq" id="WP_004582914.1">
    <property type="nucleotide sequence ID" value="NZ_AP028878.1"/>
</dbReference>
<reference evidence="1 2" key="1">
    <citation type="journal article" date="2013" name="Genome Announc.">
        <title>Genome Sequence of the Polycyclic Aromatic Hydrocarbon-Degrading Bacterium Strain Marinobacter nanhaiticus D15-8WT.</title>
        <authorList>
            <person name="Cui Z."/>
            <person name="Gao W."/>
            <person name="Li Q."/>
            <person name="Xu G."/>
            <person name="Zheng L."/>
        </authorList>
    </citation>
    <scope>NUCLEOTIDE SEQUENCE [LARGE SCALE GENOMIC DNA]</scope>
    <source>
        <strain evidence="1 2">D15-8W</strain>
    </source>
</reference>
<proteinExistence type="predicted"/>
<protein>
    <submittedName>
        <fullName evidence="1">Uncharacterized protein</fullName>
    </submittedName>
</protein>
<keyword evidence="2" id="KW-1185">Reference proteome</keyword>
<gene>
    <name evidence="1" type="ORF">J057_01845</name>
</gene>
<dbReference type="AlphaFoldDB" id="N6X0D4"/>
<comment type="caution">
    <text evidence="1">The sequence shown here is derived from an EMBL/GenBank/DDBJ whole genome shotgun (WGS) entry which is preliminary data.</text>
</comment>
<sequence>MTNILGYDIDGRPLRAGDQCVLAGLEECPEFNGLYVIVVGPADCGWFPDDLKVKHFAETLKDHVAPNRLRKLNDDHKPASESFQDIMRKYGSKQGVGA</sequence>